<reference evidence="1" key="1">
    <citation type="submission" date="2020-04" db="EMBL/GenBank/DDBJ databases">
        <authorList>
            <person name="Broberg M."/>
        </authorList>
    </citation>
    <scope>NUCLEOTIDE SEQUENCE</scope>
</reference>
<protein>
    <submittedName>
        <fullName evidence="1">Uncharacterized protein</fullName>
    </submittedName>
</protein>
<gene>
    <name evidence="1" type="ORF">CRV2_00004417</name>
</gene>
<keyword evidence="2" id="KW-1185">Reference proteome</keyword>
<evidence type="ECO:0000313" key="2">
    <source>
        <dbReference type="Proteomes" id="UP000836387"/>
    </source>
</evidence>
<accession>A0ACA9T967</accession>
<sequence>MLNEALSLSHASLTSHALSTQQGNSNSFRGQTLLSFEIPGTGMPAVMFLLLVAILTSSLAVTVAVPFEGMSGLHFNGASPAKGNENTTYSSKTAPSHKSAESHSATADVSGPAAVGTIFNGVCRQVSLGGLGQIGGTTLSAQCVDGAGQWWDTSLNLNHCMENEGGRLVYKEQ</sequence>
<comment type="caution">
    <text evidence="1">The sequence shown here is derived from an EMBL/GenBank/DDBJ whole genome shotgun (WGS) entry which is preliminary data.</text>
</comment>
<name>A0ACA9T967_BIOOC</name>
<reference evidence="1" key="2">
    <citation type="submission" date="2021-10" db="EMBL/GenBank/DDBJ databases">
        <authorList>
            <person name="Piombo E."/>
        </authorList>
    </citation>
    <scope>NUCLEOTIDE SEQUENCE</scope>
</reference>
<evidence type="ECO:0000313" key="1">
    <source>
        <dbReference type="EMBL" id="CAG9937231.1"/>
    </source>
</evidence>
<organism evidence="1 2">
    <name type="scientific">Clonostachys rosea f. rosea IK726</name>
    <dbReference type="NCBI Taxonomy" id="1349383"/>
    <lineage>
        <taxon>Eukaryota</taxon>
        <taxon>Fungi</taxon>
        <taxon>Dikarya</taxon>
        <taxon>Ascomycota</taxon>
        <taxon>Pezizomycotina</taxon>
        <taxon>Sordariomycetes</taxon>
        <taxon>Hypocreomycetidae</taxon>
        <taxon>Hypocreales</taxon>
        <taxon>Bionectriaceae</taxon>
        <taxon>Clonostachys</taxon>
    </lineage>
</organism>
<proteinExistence type="predicted"/>
<dbReference type="Proteomes" id="UP000836387">
    <property type="component" value="Unassembled WGS sequence"/>
</dbReference>
<dbReference type="EMBL" id="CADEHS020000001">
    <property type="protein sequence ID" value="CAG9937231.1"/>
    <property type="molecule type" value="Genomic_DNA"/>
</dbReference>